<dbReference type="PANTHER" id="PTHR46558:SF13">
    <property type="entry name" value="HTH-TYPE TRANSCRIPTIONAL REGULATOR IMMR"/>
    <property type="match status" value="1"/>
</dbReference>
<feature type="transmembrane region" description="Helical" evidence="2">
    <location>
        <begin position="148"/>
        <end position="172"/>
    </location>
</feature>
<sequence length="265" mass="27423">MEFRERLYQLRKGRGISQEELAHTVGVSRQAVQKWEAGAATPDLNNLSALADYFAVSLDYLVRGIEPEKPAAPSPQQAVIQNYYRGWRYEYRSRRTLFGLPLVHINLCDRGLCRAKGVIAIGNVATGLIAIGGFSAGLLTLGGFSAGLLALGGLAAGGISLGGLSVGLLAALGGAAFSLGIAFGGGAVSGYAALGGAAVGQYAAGGTAFGSTLAIGRDAYSSAAGLALTLEQLHGYSPEVLFQMIHAQLPEAPEWVVRLLLCVCP</sequence>
<keyword evidence="2" id="KW-0472">Membrane</keyword>
<dbReference type="PROSITE" id="PS50943">
    <property type="entry name" value="HTH_CROC1"/>
    <property type="match status" value="1"/>
</dbReference>
<evidence type="ECO:0000313" key="4">
    <source>
        <dbReference type="EMBL" id="KGF55880.1"/>
    </source>
</evidence>
<dbReference type="InterPro" id="IPR010982">
    <property type="entry name" value="Lambda_DNA-bd_dom_sf"/>
</dbReference>
<dbReference type="GO" id="GO:0003677">
    <property type="term" value="F:DNA binding"/>
    <property type="evidence" value="ECO:0007669"/>
    <property type="project" value="UniProtKB-KW"/>
</dbReference>
<dbReference type="PATRIC" id="fig|742738.3.peg.1761"/>
<reference evidence="4 5" key="1">
    <citation type="submission" date="2011-08" db="EMBL/GenBank/DDBJ databases">
        <title>The Genome Sequence of Clostridium orbiscindens 1_3_50AFAA.</title>
        <authorList>
            <consortium name="The Broad Institute Genome Sequencing Platform"/>
            <person name="Earl A."/>
            <person name="Ward D."/>
            <person name="Feldgarden M."/>
            <person name="Gevers D."/>
            <person name="Daigneault M."/>
            <person name="Strauss J."/>
            <person name="Allen-Vercoe E."/>
            <person name="Young S.K."/>
            <person name="Zeng Q."/>
            <person name="Gargeya S."/>
            <person name="Fitzgerald M."/>
            <person name="Haas B."/>
            <person name="Abouelleil A."/>
            <person name="Alvarado L."/>
            <person name="Arachchi H.M."/>
            <person name="Berlin A."/>
            <person name="Brown A."/>
            <person name="Chapman S.B."/>
            <person name="Chen Z."/>
            <person name="Dunbar C."/>
            <person name="Freedman E."/>
            <person name="Gearin G."/>
            <person name="Gellesch M."/>
            <person name="Goldberg J."/>
            <person name="Griggs A."/>
            <person name="Gujja S."/>
            <person name="Heiman D."/>
            <person name="Howarth C."/>
            <person name="Larson L."/>
            <person name="Lui A."/>
            <person name="MacDonald P.J.P."/>
            <person name="Montmayeur A."/>
            <person name="Murphy C."/>
            <person name="Neiman D."/>
            <person name="Pearson M."/>
            <person name="Priest M."/>
            <person name="Roberts A."/>
            <person name="Saif S."/>
            <person name="Shea T."/>
            <person name="Shenoy N."/>
            <person name="Sisk P."/>
            <person name="Stolte C."/>
            <person name="Sykes S."/>
            <person name="Wortman J."/>
            <person name="Nusbaum C."/>
            <person name="Birren B."/>
        </authorList>
    </citation>
    <scope>NUCLEOTIDE SEQUENCE [LARGE SCALE GENOMIC DNA]</scope>
    <source>
        <strain evidence="4 5">1_3_50AFAA</strain>
    </source>
</reference>
<dbReference type="RefSeq" id="WP_044940437.1">
    <property type="nucleotide sequence ID" value="NZ_KN174162.1"/>
</dbReference>
<proteinExistence type="predicted"/>
<dbReference type="HOGENOM" id="CLU_079578_0_0_9"/>
<keyword evidence="2" id="KW-1133">Transmembrane helix</keyword>
<keyword evidence="5" id="KW-1185">Reference proteome</keyword>
<dbReference type="PANTHER" id="PTHR46558">
    <property type="entry name" value="TRACRIPTIONAL REGULATORY PROTEIN-RELATED-RELATED"/>
    <property type="match status" value="1"/>
</dbReference>
<dbReference type="SMART" id="SM00530">
    <property type="entry name" value="HTH_XRE"/>
    <property type="match status" value="1"/>
</dbReference>
<keyword evidence="1" id="KW-0238">DNA-binding</keyword>
<feature type="transmembrane region" description="Helical" evidence="2">
    <location>
        <begin position="118"/>
        <end position="142"/>
    </location>
</feature>
<dbReference type="Proteomes" id="UP000029585">
    <property type="component" value="Unassembled WGS sequence"/>
</dbReference>
<dbReference type="Pfam" id="PF01381">
    <property type="entry name" value="HTH_3"/>
    <property type="match status" value="1"/>
</dbReference>
<dbReference type="AlphaFoldDB" id="A0A096BA01"/>
<protein>
    <recommendedName>
        <fullName evidence="3">HTH cro/C1-type domain-containing protein</fullName>
    </recommendedName>
</protein>
<dbReference type="CDD" id="cd00093">
    <property type="entry name" value="HTH_XRE"/>
    <property type="match status" value="1"/>
</dbReference>
<dbReference type="eggNOG" id="COG1476">
    <property type="taxonomic scope" value="Bacteria"/>
</dbReference>
<feature type="domain" description="HTH cro/C1-type" evidence="3">
    <location>
        <begin position="7"/>
        <end position="61"/>
    </location>
</feature>
<dbReference type="EMBL" id="ADLO01000054">
    <property type="protein sequence ID" value="KGF55880.1"/>
    <property type="molecule type" value="Genomic_DNA"/>
</dbReference>
<organism evidence="4 5">
    <name type="scientific">Flavonifractor plautii 1_3_50AFAA</name>
    <dbReference type="NCBI Taxonomy" id="742738"/>
    <lineage>
        <taxon>Bacteria</taxon>
        <taxon>Bacillati</taxon>
        <taxon>Bacillota</taxon>
        <taxon>Clostridia</taxon>
        <taxon>Eubacteriales</taxon>
        <taxon>Oscillospiraceae</taxon>
        <taxon>Flavonifractor</taxon>
    </lineage>
</organism>
<evidence type="ECO:0000259" key="3">
    <source>
        <dbReference type="PROSITE" id="PS50943"/>
    </source>
</evidence>
<name>A0A096BA01_FLAPL</name>
<comment type="caution">
    <text evidence="4">The sequence shown here is derived from an EMBL/GenBank/DDBJ whole genome shotgun (WGS) entry which is preliminary data.</text>
</comment>
<accession>A0A096BA01</accession>
<dbReference type="Gene3D" id="1.10.260.40">
    <property type="entry name" value="lambda repressor-like DNA-binding domains"/>
    <property type="match status" value="1"/>
</dbReference>
<evidence type="ECO:0000256" key="2">
    <source>
        <dbReference type="SAM" id="Phobius"/>
    </source>
</evidence>
<dbReference type="InterPro" id="IPR001387">
    <property type="entry name" value="Cro/C1-type_HTH"/>
</dbReference>
<gene>
    <name evidence="4" type="ORF">HMPREF9460_01714</name>
</gene>
<evidence type="ECO:0000256" key="1">
    <source>
        <dbReference type="ARBA" id="ARBA00023125"/>
    </source>
</evidence>
<dbReference type="SUPFAM" id="SSF47413">
    <property type="entry name" value="lambda repressor-like DNA-binding domains"/>
    <property type="match status" value="1"/>
</dbReference>
<keyword evidence="2" id="KW-0812">Transmembrane</keyword>
<evidence type="ECO:0000313" key="5">
    <source>
        <dbReference type="Proteomes" id="UP000029585"/>
    </source>
</evidence>